<keyword evidence="1" id="KW-0812">Transmembrane</keyword>
<dbReference type="AlphaFoldDB" id="A0A5C6EB03"/>
<evidence type="ECO:0000313" key="3">
    <source>
        <dbReference type="Proteomes" id="UP000315471"/>
    </source>
</evidence>
<sequence>MVSDRDRPRPIRDLLKRLITAPASLSFIWPVLLIIGGYAAWDRWGAEHVGKKYYGVELEQIRISPPPEHVRTDIAATVFRDFALDQLSLLDSQASAKIASAFATHPWISRVISVRKLPGGAIDVHLEYRRPVAMVPVIKPDQEVGFFPIDGAGILLPTTTDFAEAETLDYIHIEVPGVYPTGVLGSPFGDYRVEAAAKLADLLATHREQLQIRSIGVRGDSRTDEVPQLELTMTSNRCFTWGSPPGMERLEEQPAEMKLQALLQGDEIRNSDLRIARKPSGGP</sequence>
<keyword evidence="3" id="KW-1185">Reference proteome</keyword>
<gene>
    <name evidence="2" type="ORF">Q31b_11060</name>
</gene>
<evidence type="ECO:0000313" key="2">
    <source>
        <dbReference type="EMBL" id="TWU45930.1"/>
    </source>
</evidence>
<dbReference type="RefSeq" id="WP_231617345.1">
    <property type="nucleotide sequence ID" value="NZ_SJPY01000001.1"/>
</dbReference>
<evidence type="ECO:0008006" key="4">
    <source>
        <dbReference type="Google" id="ProtNLM"/>
    </source>
</evidence>
<accession>A0A5C6EB03</accession>
<dbReference type="Proteomes" id="UP000315471">
    <property type="component" value="Unassembled WGS sequence"/>
</dbReference>
<comment type="caution">
    <text evidence="2">The sequence shown here is derived from an EMBL/GenBank/DDBJ whole genome shotgun (WGS) entry which is preliminary data.</text>
</comment>
<organism evidence="2 3">
    <name type="scientific">Novipirellula aureliae</name>
    <dbReference type="NCBI Taxonomy" id="2527966"/>
    <lineage>
        <taxon>Bacteria</taxon>
        <taxon>Pseudomonadati</taxon>
        <taxon>Planctomycetota</taxon>
        <taxon>Planctomycetia</taxon>
        <taxon>Pirellulales</taxon>
        <taxon>Pirellulaceae</taxon>
        <taxon>Novipirellula</taxon>
    </lineage>
</organism>
<proteinExistence type="predicted"/>
<dbReference type="EMBL" id="SJPY01000001">
    <property type="protein sequence ID" value="TWU45930.1"/>
    <property type="molecule type" value="Genomic_DNA"/>
</dbReference>
<feature type="transmembrane region" description="Helical" evidence="1">
    <location>
        <begin position="21"/>
        <end position="41"/>
    </location>
</feature>
<keyword evidence="1" id="KW-1133">Transmembrane helix</keyword>
<evidence type="ECO:0000256" key="1">
    <source>
        <dbReference type="SAM" id="Phobius"/>
    </source>
</evidence>
<keyword evidence="1" id="KW-0472">Membrane</keyword>
<protein>
    <recommendedName>
        <fullName evidence="4">Cell division protein FtsQ</fullName>
    </recommendedName>
</protein>
<name>A0A5C6EB03_9BACT</name>
<reference evidence="2 3" key="1">
    <citation type="submission" date="2019-02" db="EMBL/GenBank/DDBJ databases">
        <title>Deep-cultivation of Planctomycetes and their phenomic and genomic characterization uncovers novel biology.</title>
        <authorList>
            <person name="Wiegand S."/>
            <person name="Jogler M."/>
            <person name="Boedeker C."/>
            <person name="Pinto D."/>
            <person name="Vollmers J."/>
            <person name="Rivas-Marin E."/>
            <person name="Kohn T."/>
            <person name="Peeters S.H."/>
            <person name="Heuer A."/>
            <person name="Rast P."/>
            <person name="Oberbeckmann S."/>
            <person name="Bunk B."/>
            <person name="Jeske O."/>
            <person name="Meyerdierks A."/>
            <person name="Storesund J.E."/>
            <person name="Kallscheuer N."/>
            <person name="Luecker S."/>
            <person name="Lage O.M."/>
            <person name="Pohl T."/>
            <person name="Merkel B.J."/>
            <person name="Hornburger P."/>
            <person name="Mueller R.-W."/>
            <person name="Bruemmer F."/>
            <person name="Labrenz M."/>
            <person name="Spormann A.M."/>
            <person name="Op Den Camp H."/>
            <person name="Overmann J."/>
            <person name="Amann R."/>
            <person name="Jetten M.S.M."/>
            <person name="Mascher T."/>
            <person name="Medema M.H."/>
            <person name="Devos D.P."/>
            <person name="Kaster A.-K."/>
            <person name="Ovreas L."/>
            <person name="Rohde M."/>
            <person name="Galperin M.Y."/>
            <person name="Jogler C."/>
        </authorList>
    </citation>
    <scope>NUCLEOTIDE SEQUENCE [LARGE SCALE GENOMIC DNA]</scope>
    <source>
        <strain evidence="2 3">Q31b</strain>
    </source>
</reference>